<dbReference type="GO" id="GO:0003824">
    <property type="term" value="F:catalytic activity"/>
    <property type="evidence" value="ECO:0007669"/>
    <property type="project" value="UniProtKB-KW"/>
</dbReference>
<gene>
    <name evidence="4" type="ORF">MTR67_023256</name>
</gene>
<keyword evidence="1" id="KW-0511">Multifunctional enzyme</keyword>
<dbReference type="InterPro" id="IPR041588">
    <property type="entry name" value="Integrase_H2C2"/>
</dbReference>
<feature type="domain" description="Integrase zinc-binding" evidence="3">
    <location>
        <begin position="386"/>
        <end position="433"/>
    </location>
</feature>
<dbReference type="PANTHER" id="PTHR37984">
    <property type="entry name" value="PROTEIN CBG26694"/>
    <property type="match status" value="1"/>
</dbReference>
<dbReference type="AlphaFoldDB" id="A0AAF0TRN6"/>
<dbReference type="InterPro" id="IPR050951">
    <property type="entry name" value="Retrovirus_Pol_polyprotein"/>
</dbReference>
<dbReference type="SUPFAM" id="SSF56672">
    <property type="entry name" value="DNA/RNA polymerases"/>
    <property type="match status" value="1"/>
</dbReference>
<protein>
    <recommendedName>
        <fullName evidence="6">Reverse transcriptase/retrotransposon-derived protein RNase H-like domain-containing protein</fullName>
    </recommendedName>
</protein>
<dbReference type="Pfam" id="PF17919">
    <property type="entry name" value="RT_RNaseH_2"/>
    <property type="match status" value="1"/>
</dbReference>
<keyword evidence="5" id="KW-1185">Reference proteome</keyword>
<evidence type="ECO:0000313" key="4">
    <source>
        <dbReference type="EMBL" id="WMV29871.1"/>
    </source>
</evidence>
<dbReference type="InterPro" id="IPR043128">
    <property type="entry name" value="Rev_trsase/Diguanyl_cyclase"/>
</dbReference>
<sequence length="434" mass="48565">MQEVIKKETIKLLDAGVIFPIADSQWVSPVQCISKKGGITVVPNEKAKLVATRPITGWHVCMAIGSLILGLNKIISHHLLIKCLIGLQERGGIAFLMEISGTNKSPLHQRIEKRQHLYALMAPSNPSECPLDYVIPQLPFNDVVSKAIKDFSKIVISLCRLLEKERTFVFDTSCMVAFKTLKEKLVSTTIIIAPDWNLSFEMMCDASGLALGAMLGQRKNKFEADARLAEEKDIDDVFPDETVPATEANHVPWVEPRTIGLVCGLGTQNSLRSWNHGLTNGLSITPRSVDHNPKFEFLTTNYGLAGRTVNQTTVRRAGSMSQQFAVILRGRIIVEAKLEDWLLPEDLSSHQLRKFLFDVKKYIWDEPFVCRECIDNIIWCCVREVEVNEILRACHVSLAGGHHGGIGTTTKVLQCGYYWPTMFRDAHAFCNCCV</sequence>
<dbReference type="Gene3D" id="3.10.10.10">
    <property type="entry name" value="HIV Type 1 Reverse Transcriptase, subunit A, domain 1"/>
    <property type="match status" value="1"/>
</dbReference>
<evidence type="ECO:0000256" key="1">
    <source>
        <dbReference type="ARBA" id="ARBA00023268"/>
    </source>
</evidence>
<evidence type="ECO:0000259" key="3">
    <source>
        <dbReference type="Pfam" id="PF17921"/>
    </source>
</evidence>
<proteinExistence type="predicted"/>
<accession>A0AAF0TRN6</accession>
<feature type="domain" description="Reverse transcriptase/retrotransposon-derived protein RNase H-like" evidence="2">
    <location>
        <begin position="172"/>
        <end position="220"/>
    </location>
</feature>
<dbReference type="Proteomes" id="UP001234989">
    <property type="component" value="Chromosome 5"/>
</dbReference>
<evidence type="ECO:0000259" key="2">
    <source>
        <dbReference type="Pfam" id="PF17919"/>
    </source>
</evidence>
<evidence type="ECO:0000313" key="5">
    <source>
        <dbReference type="Proteomes" id="UP001234989"/>
    </source>
</evidence>
<evidence type="ECO:0008006" key="6">
    <source>
        <dbReference type="Google" id="ProtNLM"/>
    </source>
</evidence>
<name>A0AAF0TRN6_SOLVR</name>
<dbReference type="InterPro" id="IPR043502">
    <property type="entry name" value="DNA/RNA_pol_sf"/>
</dbReference>
<dbReference type="InterPro" id="IPR041577">
    <property type="entry name" value="RT_RNaseH_2"/>
</dbReference>
<dbReference type="EMBL" id="CP133616">
    <property type="protein sequence ID" value="WMV29871.1"/>
    <property type="molecule type" value="Genomic_DNA"/>
</dbReference>
<dbReference type="Pfam" id="PF17921">
    <property type="entry name" value="Integrase_H2C2"/>
    <property type="match status" value="1"/>
</dbReference>
<organism evidence="4 5">
    <name type="scientific">Solanum verrucosum</name>
    <dbReference type="NCBI Taxonomy" id="315347"/>
    <lineage>
        <taxon>Eukaryota</taxon>
        <taxon>Viridiplantae</taxon>
        <taxon>Streptophyta</taxon>
        <taxon>Embryophyta</taxon>
        <taxon>Tracheophyta</taxon>
        <taxon>Spermatophyta</taxon>
        <taxon>Magnoliopsida</taxon>
        <taxon>eudicotyledons</taxon>
        <taxon>Gunneridae</taxon>
        <taxon>Pentapetalae</taxon>
        <taxon>asterids</taxon>
        <taxon>lamiids</taxon>
        <taxon>Solanales</taxon>
        <taxon>Solanaceae</taxon>
        <taxon>Solanoideae</taxon>
        <taxon>Solaneae</taxon>
        <taxon>Solanum</taxon>
    </lineage>
</organism>
<reference evidence="4" key="1">
    <citation type="submission" date="2023-08" db="EMBL/GenBank/DDBJ databases">
        <title>A de novo genome assembly of Solanum verrucosum Schlechtendal, a Mexican diploid species geographically isolated from the other diploid A-genome species in potato relatives.</title>
        <authorList>
            <person name="Hosaka K."/>
        </authorList>
    </citation>
    <scope>NUCLEOTIDE SEQUENCE</scope>
    <source>
        <tissue evidence="4">Young leaves</tissue>
    </source>
</reference>
<dbReference type="Gene3D" id="3.30.70.270">
    <property type="match status" value="1"/>
</dbReference>
<dbReference type="Gene3D" id="1.10.340.70">
    <property type="match status" value="1"/>
</dbReference>
<dbReference type="PANTHER" id="PTHR37984:SF5">
    <property type="entry name" value="PROTEIN NYNRIN-LIKE"/>
    <property type="match status" value="1"/>
</dbReference>